<name>A0A4R5YL15_9MICO</name>
<dbReference type="STRING" id="273677.BW34_01469"/>
<feature type="region of interest" description="Disordered" evidence="1">
    <location>
        <begin position="38"/>
        <end position="64"/>
    </location>
</feature>
<evidence type="ECO:0000313" key="3">
    <source>
        <dbReference type="Proteomes" id="UP000295633"/>
    </source>
</evidence>
<evidence type="ECO:0000313" key="2">
    <source>
        <dbReference type="EMBL" id="TDL45668.1"/>
    </source>
</evidence>
<dbReference type="RefSeq" id="WP_133398814.1">
    <property type="nucleotide sequence ID" value="NZ_SMZX01000001.1"/>
</dbReference>
<protein>
    <submittedName>
        <fullName evidence="2">Uncharacterized protein</fullName>
    </submittedName>
</protein>
<sequence length="136" mass="14369">MTAARDDGARSEGADDVIELFVGQVLALYPLRVMGGPTNGLDPPPLRSIFPRSRDPRASVATEQDGARARARTYVVLADAPGHGILTIGDYRVEVVILPLDASTPPQATVFRIASITGRMVTVTGSVIDPLMDAAD</sequence>
<organism evidence="2 3">
    <name type="scientific">Microbacterium oleivorans</name>
    <dbReference type="NCBI Taxonomy" id="273677"/>
    <lineage>
        <taxon>Bacteria</taxon>
        <taxon>Bacillati</taxon>
        <taxon>Actinomycetota</taxon>
        <taxon>Actinomycetes</taxon>
        <taxon>Micrococcales</taxon>
        <taxon>Microbacteriaceae</taxon>
        <taxon>Microbacterium</taxon>
    </lineage>
</organism>
<dbReference type="Proteomes" id="UP000295633">
    <property type="component" value="Unassembled WGS sequence"/>
</dbReference>
<evidence type="ECO:0000256" key="1">
    <source>
        <dbReference type="SAM" id="MobiDB-lite"/>
    </source>
</evidence>
<proteinExistence type="predicted"/>
<comment type="caution">
    <text evidence="2">The sequence shown here is derived from an EMBL/GenBank/DDBJ whole genome shotgun (WGS) entry which is preliminary data.</text>
</comment>
<reference evidence="2 3" key="1">
    <citation type="submission" date="2019-03" db="EMBL/GenBank/DDBJ databases">
        <title>Genome Sequencing and Assembly of Various Microbes Isolated from Partially Reclaimed Soil and Acid Mine Drainage (AMD) Site.</title>
        <authorList>
            <person name="Steinbock B."/>
            <person name="Bechtold R."/>
            <person name="Sevigny J.L."/>
            <person name="Thomas D."/>
            <person name="Cuthill L.R."/>
            <person name="Aveiro Johannsen E.J."/>
            <person name="Thomas K."/>
            <person name="Ghosh A."/>
        </authorList>
    </citation>
    <scope>NUCLEOTIDE SEQUENCE [LARGE SCALE GENOMIC DNA]</scope>
    <source>
        <strain evidence="2 3">F-B2</strain>
    </source>
</reference>
<dbReference type="EMBL" id="SMZX01000001">
    <property type="protein sequence ID" value="TDL45668.1"/>
    <property type="molecule type" value="Genomic_DNA"/>
</dbReference>
<gene>
    <name evidence="2" type="ORF">E2R54_04255</name>
</gene>
<dbReference type="AlphaFoldDB" id="A0A4R5YL15"/>
<accession>A0A4R5YL15</accession>